<evidence type="ECO:0000256" key="6">
    <source>
        <dbReference type="ARBA" id="ARBA00022840"/>
    </source>
</evidence>
<evidence type="ECO:0000256" key="7">
    <source>
        <dbReference type="ARBA" id="ARBA00047872"/>
    </source>
</evidence>
<dbReference type="InterPro" id="IPR001341">
    <property type="entry name" value="Asp_kinase"/>
</dbReference>
<dbReference type="Gene3D" id="3.40.1160.10">
    <property type="entry name" value="Acetylglutamate kinase-like"/>
    <property type="match status" value="1"/>
</dbReference>
<dbReference type="GO" id="GO:0009089">
    <property type="term" value="P:lysine biosynthetic process via diaminopimelate"/>
    <property type="evidence" value="ECO:0007669"/>
    <property type="project" value="TreeGrafter"/>
</dbReference>
<reference evidence="11" key="2">
    <citation type="submission" date="2021-04" db="EMBL/GenBank/DDBJ databases">
        <authorList>
            <person name="Gilroy R."/>
        </authorList>
    </citation>
    <scope>NUCLEOTIDE SEQUENCE</scope>
    <source>
        <strain evidence="11">5134</strain>
    </source>
</reference>
<reference evidence="11" key="1">
    <citation type="journal article" date="2021" name="PeerJ">
        <title>Extensive microbial diversity within the chicken gut microbiome revealed by metagenomics and culture.</title>
        <authorList>
            <person name="Gilroy R."/>
            <person name="Ravi A."/>
            <person name="Getino M."/>
            <person name="Pursley I."/>
            <person name="Horton D.L."/>
            <person name="Alikhan N.F."/>
            <person name="Baker D."/>
            <person name="Gharbi K."/>
            <person name="Hall N."/>
            <person name="Watson M."/>
            <person name="Adriaenssens E.M."/>
            <person name="Foster-Nyarko E."/>
            <person name="Jarju S."/>
            <person name="Secka A."/>
            <person name="Antonio M."/>
            <person name="Oren A."/>
            <person name="Chaudhuri R.R."/>
            <person name="La Ragione R."/>
            <person name="Hildebrand F."/>
            <person name="Pallen M.J."/>
        </authorList>
    </citation>
    <scope>NUCLEOTIDE SEQUENCE</scope>
    <source>
        <strain evidence="11">5134</strain>
    </source>
</reference>
<dbReference type="EMBL" id="DXDA01000080">
    <property type="protein sequence ID" value="HIY69812.1"/>
    <property type="molecule type" value="Genomic_DNA"/>
</dbReference>
<comment type="pathway">
    <text evidence="9">Amino-acid biosynthesis; L-methionine biosynthesis via de novo pathway; L-homoserine from L-aspartate: step 1/3.</text>
</comment>
<dbReference type="GO" id="GO:0004072">
    <property type="term" value="F:aspartate kinase activity"/>
    <property type="evidence" value="ECO:0007669"/>
    <property type="project" value="UniProtKB-EC"/>
</dbReference>
<dbReference type="InterPro" id="IPR001048">
    <property type="entry name" value="Asp/Glu/Uridylate_kinase"/>
</dbReference>
<keyword evidence="6" id="KW-0067">ATP-binding</keyword>
<accession>A0A9D2CCV9</accession>
<name>A0A9D2CCV9_9BACT</name>
<keyword evidence="5 8" id="KW-0418">Kinase</keyword>
<keyword evidence="4" id="KW-0547">Nucleotide-binding</keyword>
<evidence type="ECO:0000256" key="1">
    <source>
        <dbReference type="ARBA" id="ARBA00004766"/>
    </source>
</evidence>
<evidence type="ECO:0000256" key="4">
    <source>
        <dbReference type="ARBA" id="ARBA00022741"/>
    </source>
</evidence>
<evidence type="ECO:0000256" key="2">
    <source>
        <dbReference type="ARBA" id="ARBA00010122"/>
    </source>
</evidence>
<organism evidence="11 12">
    <name type="scientific">Candidatus Alistipes intestinigallinarum</name>
    <dbReference type="NCBI Taxonomy" id="2838440"/>
    <lineage>
        <taxon>Bacteria</taxon>
        <taxon>Pseudomonadati</taxon>
        <taxon>Bacteroidota</taxon>
        <taxon>Bacteroidia</taxon>
        <taxon>Bacteroidales</taxon>
        <taxon>Rikenellaceae</taxon>
        <taxon>Alistipes</taxon>
    </lineage>
</organism>
<comment type="pathway">
    <text evidence="9">Amino-acid biosynthesis; L-threonine biosynthesis; L-threonine from L-aspartate: step 1/5.</text>
</comment>
<sequence>MKVYKFGGASVRNADGVRNLRQIIDEEQHLFIIVSAMGKTTNALEKVFEGLQKGDKQQSLEHIAKLRDYHAEIIDDLWHEPKRLEKVDALFTELEQVASQTRYRAEDAELWYDTIVAYGELVSTTIISEYLNYAGVPNRWIDMRRCFVTEQRHKDAGVDIEASAPRLREAVAGGPETVFIGQGFIGGAPDGTTTTLGREGSDYSAAVAANILDAESMSVWKDVDGVLNADPKIFPDAVQIAELNYLDTIELAYSGAQIIHPKTIKPLQNKNIPLYVRPFGDKRKPGTVIRGLSAPVDVPILILKKDQVLLTIRSRDFSFVLEEKFATIFSLLERFRIKTNLIHNSAVNLSLCVDNSWHINEVVEALREAGFDVMKSENMELLTVRGYTEDLWRRYARGPQVFIRQATQSTVRVVRKKEGQY</sequence>
<dbReference type="GO" id="GO:0005829">
    <property type="term" value="C:cytosol"/>
    <property type="evidence" value="ECO:0007669"/>
    <property type="project" value="TreeGrafter"/>
</dbReference>
<comment type="pathway">
    <text evidence="1 9">Amino-acid biosynthesis; L-lysine biosynthesis via DAP pathway; (S)-tetrahydrodipicolinate from L-aspartate: step 1/4.</text>
</comment>
<dbReference type="GO" id="GO:0005524">
    <property type="term" value="F:ATP binding"/>
    <property type="evidence" value="ECO:0007669"/>
    <property type="project" value="UniProtKB-KW"/>
</dbReference>
<dbReference type="InterPro" id="IPR036393">
    <property type="entry name" value="AceGlu_kinase-like_sf"/>
</dbReference>
<evidence type="ECO:0000256" key="3">
    <source>
        <dbReference type="ARBA" id="ARBA00022679"/>
    </source>
</evidence>
<dbReference type="GO" id="GO:0009090">
    <property type="term" value="P:homoserine biosynthetic process"/>
    <property type="evidence" value="ECO:0007669"/>
    <property type="project" value="TreeGrafter"/>
</dbReference>
<dbReference type="EC" id="2.7.2.4" evidence="8"/>
<dbReference type="NCBIfam" id="TIGR00657">
    <property type="entry name" value="asp_kinases"/>
    <property type="match status" value="1"/>
</dbReference>
<dbReference type="Gene3D" id="3.30.70.260">
    <property type="match status" value="1"/>
</dbReference>
<dbReference type="SUPFAM" id="SSF53633">
    <property type="entry name" value="Carbamate kinase-like"/>
    <property type="match status" value="1"/>
</dbReference>
<dbReference type="Proteomes" id="UP000886844">
    <property type="component" value="Unassembled WGS sequence"/>
</dbReference>
<evidence type="ECO:0000256" key="9">
    <source>
        <dbReference type="RuleBase" id="RU004249"/>
    </source>
</evidence>
<comment type="caution">
    <text evidence="11">The sequence shown here is derived from an EMBL/GenBank/DDBJ whole genome shotgun (WGS) entry which is preliminary data.</text>
</comment>
<comment type="catalytic activity">
    <reaction evidence="7 8">
        <text>L-aspartate + ATP = 4-phospho-L-aspartate + ADP</text>
        <dbReference type="Rhea" id="RHEA:23776"/>
        <dbReference type="ChEBI" id="CHEBI:29991"/>
        <dbReference type="ChEBI" id="CHEBI:30616"/>
        <dbReference type="ChEBI" id="CHEBI:57535"/>
        <dbReference type="ChEBI" id="CHEBI:456216"/>
        <dbReference type="EC" id="2.7.2.4"/>
    </reaction>
</comment>
<comment type="similarity">
    <text evidence="2 8">Belongs to the aspartokinase family.</text>
</comment>
<gene>
    <name evidence="11" type="ORF">H9828_10415</name>
</gene>
<evidence type="ECO:0000313" key="12">
    <source>
        <dbReference type="Proteomes" id="UP000886844"/>
    </source>
</evidence>
<evidence type="ECO:0000256" key="8">
    <source>
        <dbReference type="RuleBase" id="RU003448"/>
    </source>
</evidence>
<dbReference type="InterPro" id="IPR045865">
    <property type="entry name" value="ACT-like_dom_sf"/>
</dbReference>
<dbReference type="AlphaFoldDB" id="A0A9D2CCV9"/>
<dbReference type="Pfam" id="PF00696">
    <property type="entry name" value="AA_kinase"/>
    <property type="match status" value="1"/>
</dbReference>
<keyword evidence="9" id="KW-0028">Amino-acid biosynthesis</keyword>
<dbReference type="SUPFAM" id="SSF55021">
    <property type="entry name" value="ACT-like"/>
    <property type="match status" value="1"/>
</dbReference>
<dbReference type="Gene3D" id="1.20.120.1320">
    <property type="entry name" value="Aspartokinase, catalytic domain"/>
    <property type="match status" value="1"/>
</dbReference>
<dbReference type="PANTHER" id="PTHR21499">
    <property type="entry name" value="ASPARTATE KINASE"/>
    <property type="match status" value="1"/>
</dbReference>
<keyword evidence="3 8" id="KW-0808">Transferase</keyword>
<dbReference type="PANTHER" id="PTHR21499:SF59">
    <property type="entry name" value="ASPARTOKINASE"/>
    <property type="match status" value="1"/>
</dbReference>
<evidence type="ECO:0000313" key="11">
    <source>
        <dbReference type="EMBL" id="HIY69812.1"/>
    </source>
</evidence>
<dbReference type="InterPro" id="IPR042199">
    <property type="entry name" value="AsparK_Bifunc_asparK/hSer_DH"/>
</dbReference>
<proteinExistence type="inferred from homology"/>
<evidence type="ECO:0000259" key="10">
    <source>
        <dbReference type="Pfam" id="PF00696"/>
    </source>
</evidence>
<feature type="domain" description="Aspartate/glutamate/uridylate kinase" evidence="10">
    <location>
        <begin position="2"/>
        <end position="277"/>
    </location>
</feature>
<evidence type="ECO:0000256" key="5">
    <source>
        <dbReference type="ARBA" id="ARBA00022777"/>
    </source>
</evidence>
<protein>
    <recommendedName>
        <fullName evidence="8">Aspartokinase</fullName>
        <ecNumber evidence="8">2.7.2.4</ecNumber>
    </recommendedName>
</protein>